<comment type="similarity">
    <text evidence="2">Belongs to the FAD-binding monooxygenase family.</text>
</comment>
<dbReference type="Pfam" id="PF13738">
    <property type="entry name" value="Pyr_redox_3"/>
    <property type="match status" value="1"/>
</dbReference>
<gene>
    <name evidence="8" type="ORF">GCM10023147_16620</name>
</gene>
<dbReference type="PANTHER" id="PTHR43098">
    <property type="entry name" value="L-ORNITHINE N(5)-MONOOXYGENASE-RELATED"/>
    <property type="match status" value="1"/>
</dbReference>
<accession>A0ABP8JEJ6</accession>
<evidence type="ECO:0000256" key="4">
    <source>
        <dbReference type="ARBA" id="ARBA00022827"/>
    </source>
</evidence>
<dbReference type="RefSeq" id="WP_344993615.1">
    <property type="nucleotide sequence ID" value="NZ_BAABFR010000019.1"/>
</dbReference>
<evidence type="ECO:0000313" key="9">
    <source>
        <dbReference type="Proteomes" id="UP001500635"/>
    </source>
</evidence>
<dbReference type="Gene3D" id="3.50.50.60">
    <property type="entry name" value="FAD/NAD(P)-binding domain"/>
    <property type="match status" value="2"/>
</dbReference>
<name>A0ABP8JEJ6_9ACTN</name>
<dbReference type="PANTHER" id="PTHR43098:SF3">
    <property type="entry name" value="L-ORNITHINE N(5)-MONOOXYGENASE-RELATED"/>
    <property type="match status" value="1"/>
</dbReference>
<keyword evidence="9" id="KW-1185">Reference proteome</keyword>
<dbReference type="InterPro" id="IPR050775">
    <property type="entry name" value="FAD-binding_Monooxygenases"/>
</dbReference>
<comment type="cofactor">
    <cofactor evidence="1">
        <name>FAD</name>
        <dbReference type="ChEBI" id="CHEBI:57692"/>
    </cofactor>
</comment>
<evidence type="ECO:0000256" key="7">
    <source>
        <dbReference type="ARBA" id="ARBA00023033"/>
    </source>
</evidence>
<proteinExistence type="inferred from homology"/>
<keyword evidence="7" id="KW-0503">Monooxygenase</keyword>
<reference evidence="9" key="1">
    <citation type="journal article" date="2019" name="Int. J. Syst. Evol. Microbiol.">
        <title>The Global Catalogue of Microorganisms (GCM) 10K type strain sequencing project: providing services to taxonomists for standard genome sequencing and annotation.</title>
        <authorList>
            <consortium name="The Broad Institute Genomics Platform"/>
            <consortium name="The Broad Institute Genome Sequencing Center for Infectious Disease"/>
            <person name="Wu L."/>
            <person name="Ma J."/>
        </authorList>
    </citation>
    <scope>NUCLEOTIDE SEQUENCE [LARGE SCALE GENOMIC DNA]</scope>
    <source>
        <strain evidence="9">JCM 17688</strain>
    </source>
</reference>
<sequence>MDAEHHEIVIVGAGFAGLGTTIALRKAGFDDVLVLDDASGPGGVWHWNTYPGVAVDIPSFSYQFSFDQRSDWSRTYAKGSELKAYAEHCVAEFDLGDHFRFDTRVTAATFDEAADLWRISTSTGELTARWMIHAGGPLSQPKLPDIDGIDTFAGVAMHTSRWDHSVDLTGKRVGIIGTGATAVQVIPEIAAVVEHLTVFQRTPIWCLPKPDVAIPGIGRLGLQAIPGARALSRLASQAFVELTFPILAHFHGYIPATDVIEKAARAYLATQVDEPATRAALTPRYALGCKRPSFHNSYLRTFNRDDVTLETASIEAVTPAGIRTSDGTEHPLDVLILATGFKVTDKDALPTYRLLGRDGVDLSELWDQTRLQAYQGVSAAGFPNYFTIFGPYGYNGASYFTLIENSAAHIVRALREARRRGASRVEVRADVQDTYMNDMLGRRDNQVFVHPTCANSNSYYFAKNGDVPFRAATTIEAAWKSRRFPLDAYEYASIG</sequence>
<organism evidence="8 9">
    <name type="scientific">Tsukamurella soli</name>
    <dbReference type="NCBI Taxonomy" id="644556"/>
    <lineage>
        <taxon>Bacteria</taxon>
        <taxon>Bacillati</taxon>
        <taxon>Actinomycetota</taxon>
        <taxon>Actinomycetes</taxon>
        <taxon>Mycobacteriales</taxon>
        <taxon>Tsukamurellaceae</taxon>
        <taxon>Tsukamurella</taxon>
    </lineage>
</organism>
<comment type="caution">
    <text evidence="8">The sequence shown here is derived from an EMBL/GenBank/DDBJ whole genome shotgun (WGS) entry which is preliminary data.</text>
</comment>
<dbReference type="InterPro" id="IPR036188">
    <property type="entry name" value="FAD/NAD-bd_sf"/>
</dbReference>
<evidence type="ECO:0000256" key="6">
    <source>
        <dbReference type="ARBA" id="ARBA00023002"/>
    </source>
</evidence>
<dbReference type="SUPFAM" id="SSF51905">
    <property type="entry name" value="FAD/NAD(P)-binding domain"/>
    <property type="match status" value="1"/>
</dbReference>
<evidence type="ECO:0000256" key="2">
    <source>
        <dbReference type="ARBA" id="ARBA00010139"/>
    </source>
</evidence>
<dbReference type="Proteomes" id="UP001500635">
    <property type="component" value="Unassembled WGS sequence"/>
</dbReference>
<keyword evidence="4" id="KW-0274">FAD</keyword>
<protein>
    <submittedName>
        <fullName evidence="8">NAD(P)/FAD-dependent oxidoreductase</fullName>
    </submittedName>
</protein>
<evidence type="ECO:0000256" key="3">
    <source>
        <dbReference type="ARBA" id="ARBA00022630"/>
    </source>
</evidence>
<evidence type="ECO:0000313" key="8">
    <source>
        <dbReference type="EMBL" id="GAA4389625.1"/>
    </source>
</evidence>
<evidence type="ECO:0000256" key="1">
    <source>
        <dbReference type="ARBA" id="ARBA00001974"/>
    </source>
</evidence>
<evidence type="ECO:0000256" key="5">
    <source>
        <dbReference type="ARBA" id="ARBA00022857"/>
    </source>
</evidence>
<keyword evidence="5" id="KW-0521">NADP</keyword>
<keyword evidence="6" id="KW-0560">Oxidoreductase</keyword>
<keyword evidence="3" id="KW-0285">Flavoprotein</keyword>
<dbReference type="EMBL" id="BAABFR010000019">
    <property type="protein sequence ID" value="GAA4389625.1"/>
    <property type="molecule type" value="Genomic_DNA"/>
</dbReference>